<dbReference type="Pfam" id="PF02424">
    <property type="entry name" value="ApbE"/>
    <property type="match status" value="2"/>
</dbReference>
<evidence type="ECO:0000256" key="1">
    <source>
        <dbReference type="ARBA" id="ARBA00001946"/>
    </source>
</evidence>
<evidence type="ECO:0000256" key="4">
    <source>
        <dbReference type="ARBA" id="ARBA00022630"/>
    </source>
</evidence>
<dbReference type="InterPro" id="IPR024932">
    <property type="entry name" value="ApbE"/>
</dbReference>
<reference evidence="11 12" key="1">
    <citation type="journal article" date="2019" name="Int. J. Syst. Evol. Microbiol.">
        <title>The Global Catalogue of Microorganisms (GCM) 10K type strain sequencing project: providing services to taxonomists for standard genome sequencing and annotation.</title>
        <authorList>
            <consortium name="The Broad Institute Genomics Platform"/>
            <consortium name="The Broad Institute Genome Sequencing Center for Infectious Disease"/>
            <person name="Wu L."/>
            <person name="Ma J."/>
        </authorList>
    </citation>
    <scope>NUCLEOTIDE SEQUENCE [LARGE SCALE GENOMIC DNA]</scope>
    <source>
        <strain evidence="11 12">JCM 15592</strain>
    </source>
</reference>
<dbReference type="RefSeq" id="WP_344086064.1">
    <property type="nucleotide sequence ID" value="NZ_BAAAPO010000042.1"/>
</dbReference>
<evidence type="ECO:0000256" key="6">
    <source>
        <dbReference type="ARBA" id="ARBA00022723"/>
    </source>
</evidence>
<evidence type="ECO:0000313" key="11">
    <source>
        <dbReference type="EMBL" id="GAA1800910.1"/>
    </source>
</evidence>
<dbReference type="GO" id="GO:0016740">
    <property type="term" value="F:transferase activity"/>
    <property type="evidence" value="ECO:0007669"/>
    <property type="project" value="UniProtKB-KW"/>
</dbReference>
<name>A0ABN2LVY8_9MICO</name>
<gene>
    <name evidence="11" type="ORF">GCM10009811_25780</name>
</gene>
<dbReference type="Gene3D" id="3.10.520.10">
    <property type="entry name" value="ApbE-like domains"/>
    <property type="match status" value="2"/>
</dbReference>
<keyword evidence="4" id="KW-0285">Flavoprotein</keyword>
<dbReference type="SUPFAM" id="SSF143631">
    <property type="entry name" value="ApbE-like"/>
    <property type="match status" value="1"/>
</dbReference>
<dbReference type="EC" id="2.7.1.180" evidence="2"/>
<evidence type="ECO:0000256" key="8">
    <source>
        <dbReference type="ARBA" id="ARBA00022842"/>
    </source>
</evidence>
<evidence type="ECO:0000256" key="2">
    <source>
        <dbReference type="ARBA" id="ARBA00011955"/>
    </source>
</evidence>
<keyword evidence="8" id="KW-0460">Magnesium</keyword>
<proteinExistence type="predicted"/>
<dbReference type="PANTHER" id="PTHR30040">
    <property type="entry name" value="THIAMINE BIOSYNTHESIS LIPOPROTEIN APBE"/>
    <property type="match status" value="1"/>
</dbReference>
<evidence type="ECO:0000313" key="12">
    <source>
        <dbReference type="Proteomes" id="UP001499938"/>
    </source>
</evidence>
<organism evidence="11 12">
    <name type="scientific">Nostocoides veronense</name>
    <dbReference type="NCBI Taxonomy" id="330836"/>
    <lineage>
        <taxon>Bacteria</taxon>
        <taxon>Bacillati</taxon>
        <taxon>Actinomycetota</taxon>
        <taxon>Actinomycetes</taxon>
        <taxon>Micrococcales</taxon>
        <taxon>Intrasporangiaceae</taxon>
        <taxon>Nostocoides</taxon>
    </lineage>
</organism>
<accession>A0ABN2LVY8</accession>
<dbReference type="Proteomes" id="UP001499938">
    <property type="component" value="Unassembled WGS sequence"/>
</dbReference>
<evidence type="ECO:0000256" key="10">
    <source>
        <dbReference type="ARBA" id="ARBA00048540"/>
    </source>
</evidence>
<keyword evidence="12" id="KW-1185">Reference proteome</keyword>
<evidence type="ECO:0000256" key="3">
    <source>
        <dbReference type="ARBA" id="ARBA00016337"/>
    </source>
</evidence>
<keyword evidence="6" id="KW-0479">Metal-binding</keyword>
<evidence type="ECO:0000256" key="7">
    <source>
        <dbReference type="ARBA" id="ARBA00022827"/>
    </source>
</evidence>
<dbReference type="InterPro" id="IPR003374">
    <property type="entry name" value="ApbE-like_sf"/>
</dbReference>
<dbReference type="PANTHER" id="PTHR30040:SF2">
    <property type="entry name" value="FAD:PROTEIN FMN TRANSFERASE"/>
    <property type="match status" value="1"/>
</dbReference>
<sequence>MTAITAPLALRPIIERRAFVEIIMGMPISLHIKAIDVQRADIEQAAANVFATLRKVDDLFSLWRSDSELSLLQAGAVIAGEAHEWQAEIVDLCLEAEERTGGLFTAWRNHEGARPAYDPTGLVKGWAVEQAAAMLRVVPGISFCLNAGGDMVIGHGPGMRGVAPAWTIGIEDPRQPDAIAATVEVVEGAVATSGSRARGAHITDPRTGAVVCRDGSATVVGPSLVWADVWATAAFVDPTWARELIAGEASAYSLTVL</sequence>
<keyword evidence="7" id="KW-0274">FAD</keyword>
<comment type="cofactor">
    <cofactor evidence="1">
        <name>Mg(2+)</name>
        <dbReference type="ChEBI" id="CHEBI:18420"/>
    </cofactor>
</comment>
<evidence type="ECO:0000256" key="9">
    <source>
        <dbReference type="ARBA" id="ARBA00031306"/>
    </source>
</evidence>
<evidence type="ECO:0000256" key="5">
    <source>
        <dbReference type="ARBA" id="ARBA00022679"/>
    </source>
</evidence>
<comment type="catalytic activity">
    <reaction evidence="10">
        <text>L-threonyl-[protein] + FAD = FMN-L-threonyl-[protein] + AMP + H(+)</text>
        <dbReference type="Rhea" id="RHEA:36847"/>
        <dbReference type="Rhea" id="RHEA-COMP:11060"/>
        <dbReference type="Rhea" id="RHEA-COMP:11061"/>
        <dbReference type="ChEBI" id="CHEBI:15378"/>
        <dbReference type="ChEBI" id="CHEBI:30013"/>
        <dbReference type="ChEBI" id="CHEBI:57692"/>
        <dbReference type="ChEBI" id="CHEBI:74257"/>
        <dbReference type="ChEBI" id="CHEBI:456215"/>
        <dbReference type="EC" id="2.7.1.180"/>
    </reaction>
</comment>
<keyword evidence="5 11" id="KW-0808">Transferase</keyword>
<protein>
    <recommendedName>
        <fullName evidence="3">FAD:protein FMN transferase</fullName>
        <ecNumber evidence="2">2.7.1.180</ecNumber>
    </recommendedName>
    <alternativeName>
        <fullName evidence="9">Flavin transferase</fullName>
    </alternativeName>
</protein>
<dbReference type="EMBL" id="BAAAPO010000042">
    <property type="protein sequence ID" value="GAA1800910.1"/>
    <property type="molecule type" value="Genomic_DNA"/>
</dbReference>
<comment type="caution">
    <text evidence="11">The sequence shown here is derived from an EMBL/GenBank/DDBJ whole genome shotgun (WGS) entry which is preliminary data.</text>
</comment>